<protein>
    <submittedName>
        <fullName evidence="10">ABC transporter related</fullName>
    </submittedName>
</protein>
<dbReference type="Pfam" id="PF00005">
    <property type="entry name" value="ABC_tran"/>
    <property type="match status" value="1"/>
</dbReference>
<evidence type="ECO:0000256" key="6">
    <source>
        <dbReference type="ARBA" id="ARBA00023136"/>
    </source>
</evidence>
<organism evidence="10 11">
    <name type="scientific">Thermoanaerobacter pseudethanolicus (strain ATCC 33223 / 39E)</name>
    <name type="common">Clostridium thermohydrosulfuricum</name>
    <dbReference type="NCBI Taxonomy" id="340099"/>
    <lineage>
        <taxon>Bacteria</taxon>
        <taxon>Bacillati</taxon>
        <taxon>Bacillota</taxon>
        <taxon>Clostridia</taxon>
        <taxon>Thermoanaerobacterales</taxon>
        <taxon>Thermoanaerobacteraceae</taxon>
        <taxon>Thermoanaerobacter</taxon>
    </lineage>
</organism>
<dbReference type="InterPro" id="IPR011527">
    <property type="entry name" value="ABC1_TM_dom"/>
</dbReference>
<dbReference type="InterPro" id="IPR039421">
    <property type="entry name" value="Type_1_exporter"/>
</dbReference>
<dbReference type="PANTHER" id="PTHR24221:SF654">
    <property type="entry name" value="ATP-BINDING CASSETTE SUB-FAMILY B MEMBER 6"/>
    <property type="match status" value="1"/>
</dbReference>
<comment type="subcellular location">
    <subcellularLocation>
        <location evidence="1">Cell membrane</location>
        <topology evidence="1">Multi-pass membrane protein</topology>
    </subcellularLocation>
</comment>
<dbReference type="GO" id="GO:0005524">
    <property type="term" value="F:ATP binding"/>
    <property type="evidence" value="ECO:0007669"/>
    <property type="project" value="UniProtKB-KW"/>
</dbReference>
<dbReference type="eggNOG" id="COG1132">
    <property type="taxonomic scope" value="Bacteria"/>
</dbReference>
<dbReference type="Pfam" id="PF00664">
    <property type="entry name" value="ABC_membrane"/>
    <property type="match status" value="1"/>
</dbReference>
<evidence type="ECO:0000256" key="5">
    <source>
        <dbReference type="ARBA" id="ARBA00022989"/>
    </source>
</evidence>
<keyword evidence="6 7" id="KW-0472">Membrane</keyword>
<feature type="domain" description="ABC transmembrane type-1" evidence="9">
    <location>
        <begin position="20"/>
        <end position="301"/>
    </location>
</feature>
<dbReference type="PROSITE" id="PS50929">
    <property type="entry name" value="ABC_TM1F"/>
    <property type="match status" value="1"/>
</dbReference>
<evidence type="ECO:0000256" key="4">
    <source>
        <dbReference type="ARBA" id="ARBA00022840"/>
    </source>
</evidence>
<name>B0K8Z4_THEP3</name>
<feature type="transmembrane region" description="Helical" evidence="7">
    <location>
        <begin position="133"/>
        <end position="153"/>
    </location>
</feature>
<dbReference type="RefSeq" id="WP_009052261.1">
    <property type="nucleotide sequence ID" value="NC_010321.1"/>
</dbReference>
<evidence type="ECO:0000313" key="10">
    <source>
        <dbReference type="EMBL" id="ABY94607.1"/>
    </source>
</evidence>
<evidence type="ECO:0000313" key="11">
    <source>
        <dbReference type="Proteomes" id="UP000002156"/>
    </source>
</evidence>
<dbReference type="EMBL" id="CP000924">
    <property type="protein sequence ID" value="ABY94607.1"/>
    <property type="molecule type" value="Genomic_DNA"/>
</dbReference>
<dbReference type="SUPFAM" id="SSF90123">
    <property type="entry name" value="ABC transporter transmembrane region"/>
    <property type="match status" value="1"/>
</dbReference>
<dbReference type="HOGENOM" id="CLU_495030_0_0_9"/>
<keyword evidence="5 7" id="KW-1133">Transmembrane helix</keyword>
<dbReference type="GO" id="GO:0140359">
    <property type="term" value="F:ABC-type transporter activity"/>
    <property type="evidence" value="ECO:0007669"/>
    <property type="project" value="InterPro"/>
</dbReference>
<dbReference type="CDD" id="cd03228">
    <property type="entry name" value="ABCC_MRP_Like"/>
    <property type="match status" value="1"/>
</dbReference>
<dbReference type="PANTHER" id="PTHR24221">
    <property type="entry name" value="ATP-BINDING CASSETTE SUB-FAMILY B"/>
    <property type="match status" value="1"/>
</dbReference>
<gene>
    <name evidence="10" type="ordered locus">Teth39_0952</name>
</gene>
<keyword evidence="11" id="KW-1185">Reference proteome</keyword>
<evidence type="ECO:0000256" key="3">
    <source>
        <dbReference type="ARBA" id="ARBA00022741"/>
    </source>
</evidence>
<dbReference type="SMART" id="SM00382">
    <property type="entry name" value="AAA"/>
    <property type="match status" value="1"/>
</dbReference>
<keyword evidence="4" id="KW-0067">ATP-binding</keyword>
<dbReference type="STRING" id="340099.Teth39_0952"/>
<dbReference type="Gene3D" id="3.40.50.300">
    <property type="entry name" value="P-loop containing nucleotide triphosphate hydrolases"/>
    <property type="match status" value="1"/>
</dbReference>
<dbReference type="GO" id="GO:0034040">
    <property type="term" value="F:ATPase-coupled lipid transmembrane transporter activity"/>
    <property type="evidence" value="ECO:0007669"/>
    <property type="project" value="TreeGrafter"/>
</dbReference>
<evidence type="ECO:0000256" key="7">
    <source>
        <dbReference type="SAM" id="Phobius"/>
    </source>
</evidence>
<feature type="transmembrane region" description="Helical" evidence="7">
    <location>
        <begin position="15"/>
        <end position="40"/>
    </location>
</feature>
<evidence type="ECO:0000259" key="9">
    <source>
        <dbReference type="PROSITE" id="PS50929"/>
    </source>
</evidence>
<dbReference type="GO" id="GO:0005886">
    <property type="term" value="C:plasma membrane"/>
    <property type="evidence" value="ECO:0007669"/>
    <property type="project" value="UniProtKB-SubCell"/>
</dbReference>
<dbReference type="Gene3D" id="1.20.1560.10">
    <property type="entry name" value="ABC transporter type 1, transmembrane domain"/>
    <property type="match status" value="1"/>
</dbReference>
<dbReference type="SUPFAM" id="SSF52540">
    <property type="entry name" value="P-loop containing nucleoside triphosphate hydrolases"/>
    <property type="match status" value="1"/>
</dbReference>
<dbReference type="AlphaFoldDB" id="B0K8Z4"/>
<dbReference type="InterPro" id="IPR003439">
    <property type="entry name" value="ABC_transporter-like_ATP-bd"/>
</dbReference>
<dbReference type="KEGG" id="tpd:Teth39_0952"/>
<feature type="transmembrane region" description="Helical" evidence="7">
    <location>
        <begin position="159"/>
        <end position="175"/>
    </location>
</feature>
<keyword evidence="2 7" id="KW-0812">Transmembrane</keyword>
<sequence length="532" mass="61411" precursor="true">MTNIKWVFRSINKTLLISFFAVFSVYLLSETGLLILPLLYGQILNTVESTRIFPLHLFMMLLGFTVLLLTLRSYTSFINSRQQAKIHENLCLVAIKKIFNLPPSKVAEKGSKYYTDTVLERTREVSTLFDIKAMTGIINLIKLFVITVIIFFIDKIVGVVSVVLILISICIYKYGNEYFMKHNKELIEKKMEYLSNVEDTIKNKEEIHVLNAFSYELKRNDIFTEELRKMASKIFARDFIHFFIELDFVRIFYELLVFTWGLYQVYIGSYQIGAGIVLIGYSTMITGPIVYLNSILLNIKNSLNAVDILKELEVKEEGVIVPEGEIEEIIFDKVNYTVNGRDIFKDFSFSIKKGERIAILGPSGKGKSTLVTLILKDIKPTSGKILINGKDINFISKDWLYQQIAVLSQNSTLFPATIEENIKLGEDFYRREELEGILRIVKLPFDLDYTIEENVSNVSQGEKERILLARLIAHDKNFIILDEPLEGVDIETKKEIISFLKEYLKDRTALVITHRDEIAQNLCEREVRIDER</sequence>
<evidence type="ECO:0000256" key="1">
    <source>
        <dbReference type="ARBA" id="ARBA00004651"/>
    </source>
</evidence>
<dbReference type="Proteomes" id="UP000002156">
    <property type="component" value="Chromosome"/>
</dbReference>
<dbReference type="PROSITE" id="PS50893">
    <property type="entry name" value="ABC_TRANSPORTER_2"/>
    <property type="match status" value="1"/>
</dbReference>
<proteinExistence type="predicted"/>
<evidence type="ECO:0000256" key="2">
    <source>
        <dbReference type="ARBA" id="ARBA00022692"/>
    </source>
</evidence>
<dbReference type="InterPro" id="IPR036640">
    <property type="entry name" value="ABC1_TM_sf"/>
</dbReference>
<accession>B0K8Z4</accession>
<feature type="transmembrane region" description="Helical" evidence="7">
    <location>
        <begin position="239"/>
        <end position="263"/>
    </location>
</feature>
<feature type="domain" description="ABC transporter" evidence="8">
    <location>
        <begin position="329"/>
        <end position="531"/>
    </location>
</feature>
<dbReference type="InterPro" id="IPR003593">
    <property type="entry name" value="AAA+_ATPase"/>
</dbReference>
<feature type="transmembrane region" description="Helical" evidence="7">
    <location>
        <begin position="52"/>
        <end position="71"/>
    </location>
</feature>
<feature type="transmembrane region" description="Helical" evidence="7">
    <location>
        <begin position="269"/>
        <end position="292"/>
    </location>
</feature>
<keyword evidence="3" id="KW-0547">Nucleotide-binding</keyword>
<evidence type="ECO:0000259" key="8">
    <source>
        <dbReference type="PROSITE" id="PS50893"/>
    </source>
</evidence>
<dbReference type="GO" id="GO:0016887">
    <property type="term" value="F:ATP hydrolysis activity"/>
    <property type="evidence" value="ECO:0007669"/>
    <property type="project" value="InterPro"/>
</dbReference>
<dbReference type="InterPro" id="IPR027417">
    <property type="entry name" value="P-loop_NTPase"/>
</dbReference>
<reference evidence="11" key="1">
    <citation type="submission" date="2008-01" db="EMBL/GenBank/DDBJ databases">
        <title>Complete sequence of Thermoanaerobacter pseudethanolicus 39E.</title>
        <authorList>
            <person name="Copeland A."/>
            <person name="Lucas S."/>
            <person name="Lapidus A."/>
            <person name="Barry K."/>
            <person name="Glavina del Rio T."/>
            <person name="Dalin E."/>
            <person name="Tice H."/>
            <person name="Pitluck S."/>
            <person name="Bruce D."/>
            <person name="Goodwin L."/>
            <person name="Saunders E."/>
            <person name="Brettin T."/>
            <person name="Detter J.C."/>
            <person name="Han C."/>
            <person name="Schmutz J."/>
            <person name="Larimer F."/>
            <person name="Land M."/>
            <person name="Hauser L."/>
            <person name="Kyrpides N."/>
            <person name="Lykidis A."/>
            <person name="Hemme C."/>
            <person name="Fields M.W."/>
            <person name="He Z."/>
            <person name="Zhou J."/>
            <person name="Richardson P."/>
        </authorList>
    </citation>
    <scope>NUCLEOTIDE SEQUENCE [LARGE SCALE GENOMIC DNA]</scope>
    <source>
        <strain evidence="11">ATCC 33223 / DSM 2355 / 39E</strain>
    </source>
</reference>